<keyword evidence="1" id="KW-0449">Lipoprotein</keyword>
<dbReference type="STRING" id="1218599.LEP1GSC195_3172"/>
<dbReference type="AlphaFoldDB" id="R9A8V4"/>
<gene>
    <name evidence="1" type="ORF">LEP1GSC195_3172</name>
</gene>
<organism evidence="1 2">
    <name type="scientific">Leptospira wolbachii serovar Codice str. CDC</name>
    <dbReference type="NCBI Taxonomy" id="1218599"/>
    <lineage>
        <taxon>Bacteria</taxon>
        <taxon>Pseudomonadati</taxon>
        <taxon>Spirochaetota</taxon>
        <taxon>Spirochaetia</taxon>
        <taxon>Leptospirales</taxon>
        <taxon>Leptospiraceae</taxon>
        <taxon>Leptospira</taxon>
    </lineage>
</organism>
<keyword evidence="2" id="KW-1185">Reference proteome</keyword>
<protein>
    <submittedName>
        <fullName evidence="1">Lipoprotein</fullName>
    </submittedName>
</protein>
<dbReference type="RefSeq" id="WP_015681989.1">
    <property type="nucleotide sequence ID" value="NZ_AOGZ02000014.1"/>
</dbReference>
<dbReference type="Proteomes" id="UP000013984">
    <property type="component" value="Unassembled WGS sequence"/>
</dbReference>
<comment type="caution">
    <text evidence="1">The sequence shown here is derived from an EMBL/GenBank/DDBJ whole genome shotgun (WGS) entry which is preliminary data.</text>
</comment>
<dbReference type="PROSITE" id="PS51257">
    <property type="entry name" value="PROKAR_LIPOPROTEIN"/>
    <property type="match status" value="1"/>
</dbReference>
<dbReference type="NCBIfam" id="NF047707">
    <property type="entry name" value="LIC13341_fam"/>
    <property type="match status" value="1"/>
</dbReference>
<evidence type="ECO:0000313" key="1">
    <source>
        <dbReference type="EMBL" id="EOQ96655.1"/>
    </source>
</evidence>
<accession>R9A8V4</accession>
<evidence type="ECO:0000313" key="2">
    <source>
        <dbReference type="Proteomes" id="UP000013984"/>
    </source>
</evidence>
<reference evidence="1" key="1">
    <citation type="submission" date="2013-04" db="EMBL/GenBank/DDBJ databases">
        <authorList>
            <person name="Harkins D.M."/>
            <person name="Durkin A.S."/>
            <person name="Brinkac L.M."/>
            <person name="Haft D.H."/>
            <person name="Selengut J.D."/>
            <person name="Sanka R."/>
            <person name="DePew J."/>
            <person name="Purushe J."/>
            <person name="Galloway R.L."/>
            <person name="Vinetz J.M."/>
            <person name="Sutton G.G."/>
            <person name="Nierman W.C."/>
            <person name="Fouts D.E."/>
        </authorList>
    </citation>
    <scope>NUCLEOTIDE SEQUENCE [LARGE SCALE GENOMIC DNA]</scope>
    <source>
        <strain evidence="1">CDC</strain>
    </source>
</reference>
<sequence length="378" mass="43125">MNLSLRLPFTATFFLFLALSCSQKELPSDVEIREAVYGKDGGQIIRVLGQKQINLDESPEMETLVLFQSGTSEVLAAFRKEGSSWTFLWRLEYFLQNLGPMFYDAKLKSWVSGSAPGKEKNTFAGDCLRRIVVAELPGDNFNSVFIEVLAEEPPLGLFSVPMGYRKGKKIWDGFQLKEHEELKRSKRVDFEYSVKDKSFRIFPTNPNFSQEFVFNGWEMIANLPMQPVPSFVSLEVVPKFEIGKESQVTLQLKNRGNYVSLAYLSLSFPEAGNVRLAGETQGVRLYKKGDIVYNVVSNKKIPAEYPLLEVTKEGWANNFRYGVKFFYTPKESMTPKILFRSTYKFYHEIVSIPNQFSIAPFERDQQGFPSYLLGAPAN</sequence>
<name>R9A8V4_9LEPT</name>
<proteinExistence type="predicted"/>
<dbReference type="OrthoDB" id="338285at2"/>
<dbReference type="EMBL" id="AOGZ02000014">
    <property type="protein sequence ID" value="EOQ96655.1"/>
    <property type="molecule type" value="Genomic_DNA"/>
</dbReference>